<reference evidence="2" key="1">
    <citation type="submission" date="2018-02" db="EMBL/GenBank/DDBJ databases">
        <title>Rhizophora mucronata_Transcriptome.</title>
        <authorList>
            <person name="Meera S.P."/>
            <person name="Sreeshan A."/>
            <person name="Augustine A."/>
        </authorList>
    </citation>
    <scope>NUCLEOTIDE SEQUENCE</scope>
    <source>
        <tissue evidence="2">Leaf</tissue>
    </source>
</reference>
<name>A0A2P2L0S2_RHIMU</name>
<accession>A0A2P2L0S2</accession>
<protein>
    <submittedName>
        <fullName evidence="2">Uncharacterized protein</fullName>
    </submittedName>
</protein>
<evidence type="ECO:0000313" key="2">
    <source>
        <dbReference type="EMBL" id="MBX11577.1"/>
    </source>
</evidence>
<proteinExistence type="predicted"/>
<sequence>MGVNYQILMFLVIFLVDLASAFEMDLNLTQKIIIAIIYPESCYNN</sequence>
<feature type="signal peptide" evidence="1">
    <location>
        <begin position="1"/>
        <end position="21"/>
    </location>
</feature>
<evidence type="ECO:0000256" key="1">
    <source>
        <dbReference type="SAM" id="SignalP"/>
    </source>
</evidence>
<organism evidence="2">
    <name type="scientific">Rhizophora mucronata</name>
    <name type="common">Asiatic mangrove</name>
    <dbReference type="NCBI Taxonomy" id="61149"/>
    <lineage>
        <taxon>Eukaryota</taxon>
        <taxon>Viridiplantae</taxon>
        <taxon>Streptophyta</taxon>
        <taxon>Embryophyta</taxon>
        <taxon>Tracheophyta</taxon>
        <taxon>Spermatophyta</taxon>
        <taxon>Magnoliopsida</taxon>
        <taxon>eudicotyledons</taxon>
        <taxon>Gunneridae</taxon>
        <taxon>Pentapetalae</taxon>
        <taxon>rosids</taxon>
        <taxon>fabids</taxon>
        <taxon>Malpighiales</taxon>
        <taxon>Rhizophoraceae</taxon>
        <taxon>Rhizophora</taxon>
    </lineage>
</organism>
<dbReference type="EMBL" id="GGEC01031093">
    <property type="protein sequence ID" value="MBX11577.1"/>
    <property type="molecule type" value="Transcribed_RNA"/>
</dbReference>
<feature type="chain" id="PRO_5015190148" evidence="1">
    <location>
        <begin position="22"/>
        <end position="45"/>
    </location>
</feature>
<dbReference type="AlphaFoldDB" id="A0A2P2L0S2"/>
<keyword evidence="1" id="KW-0732">Signal</keyword>